<dbReference type="NCBIfam" id="NF037995">
    <property type="entry name" value="TRAP_S1"/>
    <property type="match status" value="1"/>
</dbReference>
<accession>A0A1H2QWT5</accession>
<evidence type="ECO:0000313" key="5">
    <source>
        <dbReference type="EMBL" id="SDW11636.1"/>
    </source>
</evidence>
<dbReference type="Proteomes" id="UP000199118">
    <property type="component" value="Unassembled WGS sequence"/>
</dbReference>
<comment type="subcellular location">
    <subcellularLocation>
        <location evidence="1">Periplasm</location>
    </subcellularLocation>
</comment>
<dbReference type="InterPro" id="IPR038404">
    <property type="entry name" value="TRAP_DctP_sf"/>
</dbReference>
<reference evidence="5 6" key="1">
    <citation type="submission" date="2016-10" db="EMBL/GenBank/DDBJ databases">
        <authorList>
            <person name="de Groot N.N."/>
        </authorList>
    </citation>
    <scope>NUCLEOTIDE SEQUENCE [LARGE SCALE GENOMIC DNA]</scope>
    <source>
        <strain evidence="5 6">DSM 17890</strain>
    </source>
</reference>
<dbReference type="STRING" id="356660.SAMN05444336_101171"/>
<evidence type="ECO:0000313" key="6">
    <source>
        <dbReference type="Proteomes" id="UP000199118"/>
    </source>
</evidence>
<dbReference type="PANTHER" id="PTHR33376">
    <property type="match status" value="1"/>
</dbReference>
<evidence type="ECO:0000256" key="1">
    <source>
        <dbReference type="ARBA" id="ARBA00004418"/>
    </source>
</evidence>
<organism evidence="5 6">
    <name type="scientific">Albimonas donghaensis</name>
    <dbReference type="NCBI Taxonomy" id="356660"/>
    <lineage>
        <taxon>Bacteria</taxon>
        <taxon>Pseudomonadati</taxon>
        <taxon>Pseudomonadota</taxon>
        <taxon>Alphaproteobacteria</taxon>
        <taxon>Rhodobacterales</taxon>
        <taxon>Paracoccaceae</taxon>
        <taxon>Albimonas</taxon>
    </lineage>
</organism>
<protein>
    <submittedName>
        <fullName evidence="5">TRAP-type C4-dicarboxylate transport system, substrate-binding protein</fullName>
    </submittedName>
</protein>
<dbReference type="EMBL" id="FNMZ01000001">
    <property type="protein sequence ID" value="SDW11636.1"/>
    <property type="molecule type" value="Genomic_DNA"/>
</dbReference>
<sequence length="357" mass="39061">MMLARPAAALGAAFALALAAGAVSAPAAKAGEVLSFTTSATPTAPQSPVFEAWAKMIEEKTNGDLEVEFYYQQSLSKLADNLKAVSSGLADIGILVPAYTRTVFPLTYLSSTSFGTGDPYVITQAWLATRDAFPEIAAEDEANNLKFLTNHSIGSTVLVGDQFYPTPQAMNGKTMRLSSHWTYAAKALDLDVNPARIRSPETYTSLEKGTITGSVTYLGQLYPYKLNEVADHLTILDLGQHMNMYYMNLDRWNDLTDEQREIIAGSLPQLTLDLARAEITFDEESLAKVQVDETYPMKVLKVEGADKDAWRAGLKPSYDNNVAKATEVDPDAPKIAEFYIGKVDALEEKMKAEGYPW</sequence>
<keyword evidence="3" id="KW-0574">Periplasm</keyword>
<keyword evidence="2 4" id="KW-0732">Signal</keyword>
<dbReference type="RefSeq" id="WP_176954576.1">
    <property type="nucleotide sequence ID" value="NZ_FNMZ01000001.1"/>
</dbReference>
<feature type="signal peptide" evidence="4">
    <location>
        <begin position="1"/>
        <end position="30"/>
    </location>
</feature>
<keyword evidence="6" id="KW-1185">Reference proteome</keyword>
<proteinExistence type="predicted"/>
<dbReference type="AlphaFoldDB" id="A0A1H2QWT5"/>
<name>A0A1H2QWT5_9RHOB</name>
<dbReference type="Pfam" id="PF03480">
    <property type="entry name" value="DctP"/>
    <property type="match status" value="1"/>
</dbReference>
<dbReference type="GO" id="GO:0042597">
    <property type="term" value="C:periplasmic space"/>
    <property type="evidence" value="ECO:0007669"/>
    <property type="project" value="UniProtKB-SubCell"/>
</dbReference>
<feature type="chain" id="PRO_5011638810" evidence="4">
    <location>
        <begin position="31"/>
        <end position="357"/>
    </location>
</feature>
<evidence type="ECO:0000256" key="2">
    <source>
        <dbReference type="ARBA" id="ARBA00022729"/>
    </source>
</evidence>
<dbReference type="Gene3D" id="3.40.190.170">
    <property type="entry name" value="Bacterial extracellular solute-binding protein, family 7"/>
    <property type="match status" value="1"/>
</dbReference>
<dbReference type="PANTHER" id="PTHR33376:SF15">
    <property type="entry name" value="BLL6794 PROTEIN"/>
    <property type="match status" value="1"/>
</dbReference>
<dbReference type="InterPro" id="IPR018389">
    <property type="entry name" value="DctP_fam"/>
</dbReference>
<evidence type="ECO:0000256" key="4">
    <source>
        <dbReference type="SAM" id="SignalP"/>
    </source>
</evidence>
<evidence type="ECO:0000256" key="3">
    <source>
        <dbReference type="ARBA" id="ARBA00022764"/>
    </source>
</evidence>
<gene>
    <name evidence="5" type="ORF">SAMN05444336_101171</name>
</gene>
<dbReference type="GO" id="GO:0055085">
    <property type="term" value="P:transmembrane transport"/>
    <property type="evidence" value="ECO:0007669"/>
    <property type="project" value="InterPro"/>
</dbReference>